<keyword evidence="2" id="KW-1185">Reference proteome</keyword>
<organism evidence="1 2">
    <name type="scientific">Colletotrichum kahawae</name>
    <name type="common">Coffee berry disease fungus</name>
    <dbReference type="NCBI Taxonomy" id="34407"/>
    <lineage>
        <taxon>Eukaryota</taxon>
        <taxon>Fungi</taxon>
        <taxon>Dikarya</taxon>
        <taxon>Ascomycota</taxon>
        <taxon>Pezizomycotina</taxon>
        <taxon>Sordariomycetes</taxon>
        <taxon>Hypocreomycetidae</taxon>
        <taxon>Glomerellales</taxon>
        <taxon>Glomerellaceae</taxon>
        <taxon>Colletotrichum</taxon>
        <taxon>Colletotrichum gloeosporioides species complex</taxon>
    </lineage>
</organism>
<proteinExistence type="predicted"/>
<gene>
    <name evidence="1" type="ORF">CKAH01_15061</name>
</gene>
<protein>
    <submittedName>
        <fullName evidence="1">Uncharacterized protein</fullName>
    </submittedName>
</protein>
<reference evidence="1" key="1">
    <citation type="submission" date="2023-02" db="EMBL/GenBank/DDBJ databases">
        <title>Colletotrichum kahawae CIFC_Que2 genome sequencing and assembly.</title>
        <authorList>
            <person name="Baroncelli R."/>
        </authorList>
    </citation>
    <scope>NUCLEOTIDE SEQUENCE</scope>
    <source>
        <strain evidence="1">CIFC_Que2</strain>
    </source>
</reference>
<evidence type="ECO:0000313" key="1">
    <source>
        <dbReference type="EMBL" id="KAK2769694.1"/>
    </source>
</evidence>
<name>A0AAD9YIK1_COLKA</name>
<dbReference type="AlphaFoldDB" id="A0AAD9YIK1"/>
<evidence type="ECO:0000313" key="2">
    <source>
        <dbReference type="Proteomes" id="UP001281614"/>
    </source>
</evidence>
<accession>A0AAD9YIK1</accession>
<dbReference type="EMBL" id="VYYT01000107">
    <property type="protein sequence ID" value="KAK2769694.1"/>
    <property type="molecule type" value="Genomic_DNA"/>
</dbReference>
<comment type="caution">
    <text evidence="1">The sequence shown here is derived from an EMBL/GenBank/DDBJ whole genome shotgun (WGS) entry which is preliminary data.</text>
</comment>
<dbReference type="Proteomes" id="UP001281614">
    <property type="component" value="Unassembled WGS sequence"/>
</dbReference>
<sequence length="340" mass="37603">MALWSVQHIFVRPAELRSTSQHPRYVGFDIGGDVGAYLATIQPRAPPSTAAASKVDGSISVCDGDEIQMGWVDDYFGLSDGKRPYGRGVGWESQEADMMESPQWPRKFVCLDAAASSGASLGFTRPLLTMYYLDHDHTAAEPCVRGLCQQARDSLLPGCCDGNVAESPWESAYSCVMDHCDVVTDARHKMRVFASLAAAYRLANRGYQKHLNGNTKKGHGVYLSGLAGRIKNHDCLSSTDQAVSSRLMDLFNDLDSRGQIPMSQAVRTVLGADEVSSPAVLGEHRQWMVYLGLHAPETFKAYCFDATTEKWYYKLYNLDEPTEEAMRDLMGRKVRSSTTF</sequence>